<feature type="region of interest" description="Disordered" evidence="1">
    <location>
        <begin position="1"/>
        <end position="66"/>
    </location>
</feature>
<geneLocation type="plasmid" evidence="3"/>
<evidence type="ECO:0000313" key="2">
    <source>
        <dbReference type="EMBL" id="AJD54311.1"/>
    </source>
</evidence>
<organism evidence="2 3">
    <name type="scientific">Thalassospira xiamenensis M-5 = DSM 17429</name>
    <dbReference type="NCBI Taxonomy" id="1123366"/>
    <lineage>
        <taxon>Bacteria</taxon>
        <taxon>Pseudomonadati</taxon>
        <taxon>Pseudomonadota</taxon>
        <taxon>Alphaproteobacteria</taxon>
        <taxon>Rhodospirillales</taxon>
        <taxon>Thalassospiraceae</taxon>
        <taxon>Thalassospira</taxon>
    </lineage>
</organism>
<reference evidence="2 3" key="1">
    <citation type="journal article" date="2012" name="J. Bacteriol.">
        <title>Genome sequence of Thalassospira xiamenensis type strain M-5.</title>
        <authorList>
            <person name="Lai Q."/>
            <person name="Shao Z."/>
        </authorList>
    </citation>
    <scope>NUCLEOTIDE SEQUENCE [LARGE SCALE GENOMIC DNA]</scope>
    <source>
        <strain evidence="2 3">M-5</strain>
    </source>
</reference>
<sequence length="142" mass="16703">MTTKKRLTPPPPPENVNSATAIPRAPAVAPVDPSTRKYVNSAQLRPRQSTYEDEQVEKRTAPQPIRKKRTVKIDQKRTLNFTESEIEMIDRTYRAMSRHMIEHDERLNLYDSEIPRIAIYLLQEKSVEELMEILDKMPRFRK</sequence>
<protein>
    <submittedName>
        <fullName evidence="2">Uncharacterized protein</fullName>
    </submittedName>
</protein>
<evidence type="ECO:0000313" key="3">
    <source>
        <dbReference type="Proteomes" id="UP000007127"/>
    </source>
</evidence>
<evidence type="ECO:0000256" key="1">
    <source>
        <dbReference type="SAM" id="MobiDB-lite"/>
    </source>
</evidence>
<dbReference type="GeneID" id="31929879"/>
<dbReference type="RefSeq" id="WP_007091734.1">
    <property type="nucleotide sequence ID" value="NZ_CP004389.1"/>
</dbReference>
<dbReference type="AlphaFoldDB" id="A0AB72UJ49"/>
<feature type="compositionally biased region" description="Polar residues" evidence="1">
    <location>
        <begin position="37"/>
        <end position="49"/>
    </location>
</feature>
<dbReference type="Proteomes" id="UP000007127">
    <property type="component" value="Plasmid"/>
</dbReference>
<dbReference type="EMBL" id="CP004389">
    <property type="protein sequence ID" value="AJD54311.1"/>
    <property type="molecule type" value="Genomic_DNA"/>
</dbReference>
<keyword evidence="2" id="KW-0614">Plasmid</keyword>
<dbReference type="KEGG" id="txi:TH3_21193"/>
<gene>
    <name evidence="2" type="ORF">TH3_21193</name>
</gene>
<name>A0AB72UJ49_9PROT</name>
<accession>A0AB72UJ49</accession>
<proteinExistence type="predicted"/>